<dbReference type="PROSITE" id="PS51257">
    <property type="entry name" value="PROKAR_LIPOPROTEIN"/>
    <property type="match status" value="1"/>
</dbReference>
<protein>
    <submittedName>
        <fullName evidence="4">Fe3+ ABC transporter substrate-binding protein</fullName>
    </submittedName>
</protein>
<accession>A0A0E2H5F9</accession>
<evidence type="ECO:0000256" key="2">
    <source>
        <dbReference type="SAM" id="MobiDB-lite"/>
    </source>
</evidence>
<organism evidence="4 5">
    <name type="scientific">[Clostridium] clostridioforme 90A8</name>
    <dbReference type="NCBI Taxonomy" id="999408"/>
    <lineage>
        <taxon>Bacteria</taxon>
        <taxon>Bacillati</taxon>
        <taxon>Bacillota</taxon>
        <taxon>Clostridia</taxon>
        <taxon>Lachnospirales</taxon>
        <taxon>Lachnospiraceae</taxon>
        <taxon>Enterocloster</taxon>
    </lineage>
</organism>
<dbReference type="InterPro" id="IPR026045">
    <property type="entry name" value="Ferric-bd"/>
</dbReference>
<evidence type="ECO:0000256" key="3">
    <source>
        <dbReference type="SAM" id="SignalP"/>
    </source>
</evidence>
<proteinExistence type="predicted"/>
<dbReference type="GO" id="GO:0015888">
    <property type="term" value="P:thiamine transport"/>
    <property type="evidence" value="ECO:0007669"/>
    <property type="project" value="TreeGrafter"/>
</dbReference>
<dbReference type="GO" id="GO:0030976">
    <property type="term" value="F:thiamine pyrophosphate binding"/>
    <property type="evidence" value="ECO:0007669"/>
    <property type="project" value="TreeGrafter"/>
</dbReference>
<comment type="caution">
    <text evidence="4">The sequence shown here is derived from an EMBL/GenBank/DDBJ whole genome shotgun (WGS) entry which is preliminary data.</text>
</comment>
<evidence type="ECO:0000256" key="1">
    <source>
        <dbReference type="ARBA" id="ARBA00022729"/>
    </source>
</evidence>
<dbReference type="Pfam" id="PF13416">
    <property type="entry name" value="SBP_bac_8"/>
    <property type="match status" value="1"/>
</dbReference>
<dbReference type="PANTHER" id="PTHR30006">
    <property type="entry name" value="THIAMINE-BINDING PERIPLASMIC PROTEIN-RELATED"/>
    <property type="match status" value="1"/>
</dbReference>
<dbReference type="GO" id="GO:0030975">
    <property type="term" value="F:thiamine binding"/>
    <property type="evidence" value="ECO:0007669"/>
    <property type="project" value="TreeGrafter"/>
</dbReference>
<dbReference type="Gene3D" id="3.40.190.10">
    <property type="entry name" value="Periplasmic binding protein-like II"/>
    <property type="match status" value="2"/>
</dbReference>
<dbReference type="PIRSF" id="PIRSF002825">
    <property type="entry name" value="CfbpA"/>
    <property type="match status" value="1"/>
</dbReference>
<sequence length="376" mass="40777">MRKFQKATAVIMAAALAATGCSAGGTKTSAPQQPSGTEAAKTDAAAGADKTEAAKDTASGEEEPVLVVYTARSEALNNAVIPEFEKDTGIKVEVVVAGTGELLKRAQSEKDNPLGDIFWVADQTMLSSSKELFMEYVSPEDENMLDAFRNTTGYFTPAFADPTVMIVNKDLKGDMKIDGFEDLLNPELKGKIAFGDPVNSSSAFQSLLAMLYGMGKDGDPLSDQAWDYVDQFIANLDGKMANSSSQVYKGVAEGEYVVGLTWEDPAANYVKEGAAVEVVFPKEGAIFPGESVQILKDCKHPENAKKFVDYMLSEKIQNAVGSNLTVRPLRKDAKLADYMTPQSEIKLFDSYDEGWVAEHKTEITNLFSEHMETSMD</sequence>
<feature type="compositionally biased region" description="Polar residues" evidence="2">
    <location>
        <begin position="26"/>
        <end position="35"/>
    </location>
</feature>
<feature type="signal peptide" evidence="3">
    <location>
        <begin position="1"/>
        <end position="23"/>
    </location>
</feature>
<evidence type="ECO:0000313" key="4">
    <source>
        <dbReference type="EMBL" id="ENZ09566.1"/>
    </source>
</evidence>
<dbReference type="EMBL" id="AGYR01000050">
    <property type="protein sequence ID" value="ENZ09566.1"/>
    <property type="molecule type" value="Genomic_DNA"/>
</dbReference>
<feature type="compositionally biased region" description="Low complexity" evidence="2">
    <location>
        <begin position="36"/>
        <end position="48"/>
    </location>
</feature>
<dbReference type="Proteomes" id="UP000013085">
    <property type="component" value="Unassembled WGS sequence"/>
</dbReference>
<keyword evidence="1 3" id="KW-0732">Signal</keyword>
<dbReference type="GeneID" id="57963970"/>
<feature type="region of interest" description="Disordered" evidence="2">
    <location>
        <begin position="21"/>
        <end position="60"/>
    </location>
</feature>
<dbReference type="GO" id="GO:0030288">
    <property type="term" value="C:outer membrane-bounded periplasmic space"/>
    <property type="evidence" value="ECO:0007669"/>
    <property type="project" value="TreeGrafter"/>
</dbReference>
<dbReference type="RefSeq" id="WP_002586989.1">
    <property type="nucleotide sequence ID" value="NZ_KB850984.1"/>
</dbReference>
<dbReference type="SUPFAM" id="SSF53850">
    <property type="entry name" value="Periplasmic binding protein-like II"/>
    <property type="match status" value="1"/>
</dbReference>
<dbReference type="InterPro" id="IPR006059">
    <property type="entry name" value="SBP"/>
</dbReference>
<dbReference type="PATRIC" id="fig|999408.3.peg.4712"/>
<name>A0A0E2H5F9_9FIRM</name>
<evidence type="ECO:0000313" key="5">
    <source>
        <dbReference type="Proteomes" id="UP000013085"/>
    </source>
</evidence>
<dbReference type="HOGENOM" id="CLU_026974_0_2_9"/>
<gene>
    <name evidence="4" type="ORF">HMPREF1090_04392</name>
</gene>
<dbReference type="PANTHER" id="PTHR30006:SF2">
    <property type="entry name" value="ABC TRANSPORTER SUBSTRATE-BINDING PROTEIN"/>
    <property type="match status" value="1"/>
</dbReference>
<feature type="chain" id="PRO_5038969208" evidence="3">
    <location>
        <begin position="24"/>
        <end position="376"/>
    </location>
</feature>
<reference evidence="4 5" key="1">
    <citation type="submission" date="2013-01" db="EMBL/GenBank/DDBJ databases">
        <title>The Genome Sequence of Clostridium clostridioforme 90A8.</title>
        <authorList>
            <consortium name="The Broad Institute Genome Sequencing Platform"/>
            <person name="Earl A."/>
            <person name="Ward D."/>
            <person name="Feldgarden M."/>
            <person name="Gevers D."/>
            <person name="Courvalin P."/>
            <person name="Lambert T."/>
            <person name="Walker B."/>
            <person name="Young S.K."/>
            <person name="Zeng Q."/>
            <person name="Gargeya S."/>
            <person name="Fitzgerald M."/>
            <person name="Haas B."/>
            <person name="Abouelleil A."/>
            <person name="Alvarado L."/>
            <person name="Arachchi H.M."/>
            <person name="Berlin A.M."/>
            <person name="Chapman S.B."/>
            <person name="Dewar J."/>
            <person name="Goldberg J."/>
            <person name="Griggs A."/>
            <person name="Gujja S."/>
            <person name="Hansen M."/>
            <person name="Howarth C."/>
            <person name="Imamovic A."/>
            <person name="Larimer J."/>
            <person name="McCowan C."/>
            <person name="Murphy C."/>
            <person name="Neiman D."/>
            <person name="Pearson M."/>
            <person name="Priest M."/>
            <person name="Roberts A."/>
            <person name="Saif S."/>
            <person name="Shea T."/>
            <person name="Sisk P."/>
            <person name="Sykes S."/>
            <person name="Wortman J."/>
            <person name="Nusbaum C."/>
            <person name="Birren B."/>
        </authorList>
    </citation>
    <scope>NUCLEOTIDE SEQUENCE [LARGE SCALE GENOMIC DNA]</scope>
    <source>
        <strain evidence="4 5">90A8</strain>
    </source>
</reference>
<dbReference type="AlphaFoldDB" id="A0A0E2H5F9"/>